<dbReference type="SUPFAM" id="SSF52540">
    <property type="entry name" value="P-loop containing nucleoside triphosphate hydrolases"/>
    <property type="match status" value="2"/>
</dbReference>
<organism evidence="14 15">
    <name type="scientific">Penicillium camemberti (strain FM 013)</name>
    <dbReference type="NCBI Taxonomy" id="1429867"/>
    <lineage>
        <taxon>Eukaryota</taxon>
        <taxon>Fungi</taxon>
        <taxon>Dikarya</taxon>
        <taxon>Ascomycota</taxon>
        <taxon>Pezizomycotina</taxon>
        <taxon>Eurotiomycetes</taxon>
        <taxon>Eurotiomycetidae</taxon>
        <taxon>Eurotiales</taxon>
        <taxon>Aspergillaceae</taxon>
        <taxon>Penicillium</taxon>
    </lineage>
</organism>
<dbReference type="Proteomes" id="UP000053732">
    <property type="component" value="Unassembled WGS sequence"/>
</dbReference>
<dbReference type="Gene3D" id="1.20.1560.10">
    <property type="entry name" value="ABC transporter type 1, transmembrane domain"/>
    <property type="match status" value="2"/>
</dbReference>
<keyword evidence="3" id="KW-0813">Transport</keyword>
<feature type="transmembrane region" description="Helical" evidence="11">
    <location>
        <begin position="144"/>
        <end position="163"/>
    </location>
</feature>
<keyword evidence="6" id="KW-0547">Nucleotide-binding</keyword>
<evidence type="ECO:0000259" key="12">
    <source>
        <dbReference type="PROSITE" id="PS50893"/>
    </source>
</evidence>
<accession>A0A0G4P0G5</accession>
<dbReference type="STRING" id="1429867.A0A0G4P0G5"/>
<dbReference type="GO" id="GO:0005524">
    <property type="term" value="F:ATP binding"/>
    <property type="evidence" value="ECO:0007669"/>
    <property type="project" value="UniProtKB-KW"/>
</dbReference>
<feature type="transmembrane region" description="Helical" evidence="11">
    <location>
        <begin position="909"/>
        <end position="937"/>
    </location>
</feature>
<keyword evidence="15" id="KW-1185">Reference proteome</keyword>
<dbReference type="SMART" id="SM00382">
    <property type="entry name" value="AAA"/>
    <property type="match status" value="2"/>
</dbReference>
<feature type="domain" description="ABC transporter" evidence="12">
    <location>
        <begin position="1187"/>
        <end position="1425"/>
    </location>
</feature>
<keyword evidence="8 11" id="KW-1133">Transmembrane helix</keyword>
<dbReference type="FunFam" id="1.20.1560.10:FF:000055">
    <property type="entry name" value="ABC multidrug transporter (Eurofung)"/>
    <property type="match status" value="1"/>
</dbReference>
<dbReference type="Pfam" id="PF00664">
    <property type="entry name" value="ABC_membrane"/>
    <property type="match status" value="2"/>
</dbReference>
<feature type="transmembrane region" description="Helical" evidence="11">
    <location>
        <begin position="29"/>
        <end position="48"/>
    </location>
</feature>
<feature type="transmembrane region" description="Helical" evidence="11">
    <location>
        <begin position="294"/>
        <end position="316"/>
    </location>
</feature>
<dbReference type="InterPro" id="IPR003439">
    <property type="entry name" value="ABC_transporter-like_ATP-bd"/>
</dbReference>
<feature type="transmembrane region" description="Helical" evidence="11">
    <location>
        <begin position="1010"/>
        <end position="1030"/>
    </location>
</feature>
<dbReference type="GO" id="GO:0005886">
    <property type="term" value="C:plasma membrane"/>
    <property type="evidence" value="ECO:0007669"/>
    <property type="project" value="UniProtKB-SubCell"/>
</dbReference>
<feature type="domain" description="ABC transporter" evidence="12">
    <location>
        <begin position="593"/>
        <end position="827"/>
    </location>
</feature>
<dbReference type="GO" id="GO:0140359">
    <property type="term" value="F:ABC-type transporter activity"/>
    <property type="evidence" value="ECO:0007669"/>
    <property type="project" value="InterPro"/>
</dbReference>
<evidence type="ECO:0000256" key="9">
    <source>
        <dbReference type="ARBA" id="ARBA00023136"/>
    </source>
</evidence>
<dbReference type="Gene3D" id="3.40.50.300">
    <property type="entry name" value="P-loop containing nucleotide triphosphate hydrolases"/>
    <property type="match status" value="2"/>
</dbReference>
<dbReference type="CDD" id="cd18580">
    <property type="entry name" value="ABC_6TM_ABCC_D2"/>
    <property type="match status" value="1"/>
</dbReference>
<comment type="subcellular location">
    <subcellularLocation>
        <location evidence="1">Cell membrane</location>
        <topology evidence="1">Multi-pass membrane protein</topology>
    </subcellularLocation>
</comment>
<evidence type="ECO:0000313" key="15">
    <source>
        <dbReference type="Proteomes" id="UP000053732"/>
    </source>
</evidence>
<dbReference type="Pfam" id="PF00005">
    <property type="entry name" value="ABC_tran"/>
    <property type="match status" value="2"/>
</dbReference>
<dbReference type="InterPro" id="IPR036640">
    <property type="entry name" value="ABC1_TM_sf"/>
</dbReference>
<feature type="domain" description="ABC transmembrane type-1" evidence="13">
    <location>
        <begin position="265"/>
        <end position="536"/>
    </location>
</feature>
<feature type="transmembrane region" description="Helical" evidence="11">
    <location>
        <begin position="251"/>
        <end position="274"/>
    </location>
</feature>
<feature type="transmembrane region" description="Helical" evidence="11">
    <location>
        <begin position="119"/>
        <end position="138"/>
    </location>
</feature>
<evidence type="ECO:0000256" key="10">
    <source>
        <dbReference type="ARBA" id="ARBA00023180"/>
    </source>
</evidence>
<comment type="similarity">
    <text evidence="2">Belongs to the ABC transporter superfamily. ABCC family. Conjugate transporter (TC 3.A.1.208) subfamily.</text>
</comment>
<evidence type="ECO:0000256" key="7">
    <source>
        <dbReference type="ARBA" id="ARBA00022840"/>
    </source>
</evidence>
<dbReference type="PROSITE" id="PS50893">
    <property type="entry name" value="ABC_TRANSPORTER_2"/>
    <property type="match status" value="2"/>
</dbReference>
<feature type="transmembrane region" description="Helical" evidence="11">
    <location>
        <begin position="983"/>
        <end position="1004"/>
    </location>
</feature>
<feature type="transmembrane region" description="Helical" evidence="11">
    <location>
        <begin position="83"/>
        <end position="107"/>
    </location>
</feature>
<feature type="transmembrane region" description="Helical" evidence="11">
    <location>
        <begin position="1094"/>
        <end position="1117"/>
    </location>
</feature>
<feature type="domain" description="ABC transmembrane type-1" evidence="13">
    <location>
        <begin position="877"/>
        <end position="1151"/>
    </location>
</feature>
<dbReference type="CDD" id="cd18579">
    <property type="entry name" value="ABC_6TM_ABCC_D1"/>
    <property type="match status" value="1"/>
</dbReference>
<dbReference type="PROSITE" id="PS50929">
    <property type="entry name" value="ABC_TM1F"/>
    <property type="match status" value="2"/>
</dbReference>
<dbReference type="PANTHER" id="PTHR24223">
    <property type="entry name" value="ATP-BINDING CASSETTE SUB-FAMILY C"/>
    <property type="match status" value="1"/>
</dbReference>
<dbReference type="FunFam" id="3.40.50.300:FF:002145">
    <property type="entry name" value="ABC transporter (MsbA subfamily)"/>
    <property type="match status" value="1"/>
</dbReference>
<sequence>MTPECSLQADNSFGPVIARGCRDGFDFTLLFEQAIFGLVPAVAFLLVCPLRLKILVKRDVTALVFAAIQLALLISWAKKAHPITKLSVALSAINLVVAMEVLVLSWVEDERSVRPSSLLAIYLLFTLLFDTVQTRTLWLSYGNLLVPSLFTANIAVKTAMVLFESLGKQKHLIGSYQDLPPESTSGIVNRSFMWWLNRLFSTGFRSLLTTEDLDPLDKPLESAGTARQASKAWTLRRHPERRFEFPWQIGLAFKGTLALMVIPRLFLIGFTFSQPFLIASVLNWLDDPHSESNAGYGLIGATLLIYLGMALSNLIYDQMLYRFVAMFRGAASSMIYEHALDIPDGTLEDRSATITLMTTDVDRIIDCLITLNEFWARTIEVGIGIALLALRLGWVCLMPLVIVLVSSGGSIYISKHIGGYQKIWVDAVQQRIAITRSMLDSIQTVKATGLGQTFIQLVQRKRVHETHQMAKYRWSVVWKNMIHNLPWALAPALTFVVYAAQGNELNPTTVFSSLSIITLLTNPASKLLSAIPSIAAATGCFDRVQAFLLLSTGPRHTGEEFVRTRETEVDTSPHITEMQYMTSKDLQTPAISMEHLDIRPSPSAKIVLRDVNFEVPLGALIIIHGQVGSGKSTLLRAILGQAVCETGSAIVTIRQPAFCAQTPWLPTGTIRDAICGGFSAGPVKEDAFDKNWYATILHACALNSDLDLLPEGDATQIGHGSGHGLSGGQMHRIALARAVYARRKLLLLDDIFSALDRKTKTTIIARLLGVDGLLRKANSTIVLVTHEMEKLPRPDQLYVLSDGHLRREEPREGNVYQEMGFDAVEAEELVGSPELATEDKAAMISDANEIDDLRRAAGDSAVYKYYLRYVGWTNAMIFVFFVTMNVFASTYSDIWLQRWADRGGGQKTLYVTVYFFLAICNTIGNGGYVWAILILISPSTARQLHYVVLKTVMMATPQYLATVDIGSILNRFSQDMTLVESDLPIGILITVSNLFSSIASAALIATGSKYMAISVPFLIISVYLLQHFYLKTSRQLRLLDLESRSPLYSHLLDTVGGLATIQAFGWEADFRIANSTLLDATQRTYYMLNCIQRWLTLVLDLIVAAEAVIVISLAVSLRHTTSVGLLGVSLNSILAFNGSLSSLISGWTQLEISLGSILRVKDFELTVPREITTEQEIPIGWPVQGAIEISGMAAQYNSETTVLNNVSLKCLAGQKVGIYGRTGSGKSSLLSTLLGMLTVTTGSIVIDDIDLATLPHDKVRERLVTISQTPFIMVGCTVRFNLDPTESLPDTGIIAALDRVGLWGGVLLERGGLDAEINDTLSLSRGEQQLLQLARAMLKIQATNAKILLIDEGTSSVDVETDARVQNLLQQNPFRTCTVLTVAHRVHTLLTCDLVVGLDWGKVVEMDEPMVLRNRKDSIFSNLLNGGRD</sequence>
<reference evidence="14 15" key="1">
    <citation type="journal article" date="2014" name="Nat. Commun.">
        <title>Multiple recent horizontal transfers of a large genomic region in cheese making fungi.</title>
        <authorList>
            <person name="Cheeseman K."/>
            <person name="Ropars J."/>
            <person name="Renault P."/>
            <person name="Dupont J."/>
            <person name="Gouzy J."/>
            <person name="Branca A."/>
            <person name="Abraham A.L."/>
            <person name="Ceppi M."/>
            <person name="Conseiller E."/>
            <person name="Debuchy R."/>
            <person name="Malagnac F."/>
            <person name="Goarin A."/>
            <person name="Silar P."/>
            <person name="Lacoste S."/>
            <person name="Sallet E."/>
            <person name="Bensimon A."/>
            <person name="Giraud T."/>
            <person name="Brygoo Y."/>
        </authorList>
    </citation>
    <scope>NUCLEOTIDE SEQUENCE [LARGE SCALE GENOMIC DNA]</scope>
    <source>
        <strain evidence="15">FM 013</strain>
    </source>
</reference>
<evidence type="ECO:0000313" key="14">
    <source>
        <dbReference type="EMBL" id="CRL19817.1"/>
    </source>
</evidence>
<dbReference type="EMBL" id="HG793136">
    <property type="protein sequence ID" value="CRL19817.1"/>
    <property type="molecule type" value="Genomic_DNA"/>
</dbReference>
<protein>
    <submittedName>
        <fullName evidence="14">ABC transporter, ABCB2</fullName>
    </submittedName>
</protein>
<keyword evidence="10" id="KW-0325">Glycoprotein</keyword>
<evidence type="ECO:0000256" key="11">
    <source>
        <dbReference type="SAM" id="Phobius"/>
    </source>
</evidence>
<dbReference type="InterPro" id="IPR011527">
    <property type="entry name" value="ABC1_TM_dom"/>
</dbReference>
<evidence type="ECO:0000256" key="1">
    <source>
        <dbReference type="ARBA" id="ARBA00004651"/>
    </source>
</evidence>
<evidence type="ECO:0000256" key="2">
    <source>
        <dbReference type="ARBA" id="ARBA00009726"/>
    </source>
</evidence>
<keyword evidence="7" id="KW-0067">ATP-binding</keyword>
<dbReference type="PANTHER" id="PTHR24223:SF399">
    <property type="entry name" value="ABC TRANSPORTER ATNG"/>
    <property type="match status" value="1"/>
</dbReference>
<gene>
    <name evidence="14" type="ORF">PCAMFM013_S003g000609</name>
</gene>
<keyword evidence="5 11" id="KW-0812">Transmembrane</keyword>
<evidence type="ECO:0000259" key="13">
    <source>
        <dbReference type="PROSITE" id="PS50929"/>
    </source>
</evidence>
<name>A0A0G4P0G5_PENC3</name>
<keyword evidence="9 11" id="KW-0472">Membrane</keyword>
<dbReference type="InterPro" id="IPR044746">
    <property type="entry name" value="ABCC_6TM_D1"/>
</dbReference>
<evidence type="ECO:0000256" key="5">
    <source>
        <dbReference type="ARBA" id="ARBA00022692"/>
    </source>
</evidence>
<evidence type="ECO:0000256" key="3">
    <source>
        <dbReference type="ARBA" id="ARBA00022448"/>
    </source>
</evidence>
<evidence type="ECO:0000256" key="6">
    <source>
        <dbReference type="ARBA" id="ARBA00022741"/>
    </source>
</evidence>
<keyword evidence="4" id="KW-1003">Cell membrane</keyword>
<feature type="transmembrane region" description="Helical" evidence="11">
    <location>
        <begin position="381"/>
        <end position="405"/>
    </location>
</feature>
<evidence type="ECO:0000256" key="8">
    <source>
        <dbReference type="ARBA" id="ARBA00022989"/>
    </source>
</evidence>
<dbReference type="SUPFAM" id="SSF90123">
    <property type="entry name" value="ABC transporter transmembrane region"/>
    <property type="match status" value="2"/>
</dbReference>
<feature type="transmembrane region" description="Helical" evidence="11">
    <location>
        <begin position="869"/>
        <end position="888"/>
    </location>
</feature>
<dbReference type="InterPro" id="IPR027417">
    <property type="entry name" value="P-loop_NTPase"/>
</dbReference>
<dbReference type="FunFam" id="1.20.1560.10:FF:000066">
    <property type="entry name" value="ABC multidrug transporter (Eurofung)"/>
    <property type="match status" value="1"/>
</dbReference>
<feature type="transmembrane region" description="Helical" evidence="11">
    <location>
        <begin position="60"/>
        <end position="77"/>
    </location>
</feature>
<proteinExistence type="inferred from homology"/>
<evidence type="ECO:0000256" key="4">
    <source>
        <dbReference type="ARBA" id="ARBA00022475"/>
    </source>
</evidence>
<dbReference type="InterPro" id="IPR003593">
    <property type="entry name" value="AAA+_ATPase"/>
</dbReference>
<dbReference type="InterPro" id="IPR050173">
    <property type="entry name" value="ABC_transporter_C-like"/>
</dbReference>
<dbReference type="GO" id="GO:0016887">
    <property type="term" value="F:ATP hydrolysis activity"/>
    <property type="evidence" value="ECO:0007669"/>
    <property type="project" value="InterPro"/>
</dbReference>
<feature type="transmembrane region" description="Helical" evidence="11">
    <location>
        <begin position="943"/>
        <end position="962"/>
    </location>
</feature>
<dbReference type="InterPro" id="IPR044726">
    <property type="entry name" value="ABCC_6TM_D2"/>
</dbReference>